<reference evidence="1" key="2">
    <citation type="submission" date="2020-09" db="EMBL/GenBank/DDBJ databases">
        <authorList>
            <person name="Sun Q."/>
            <person name="Ohkuma M."/>
        </authorList>
    </citation>
    <scope>NUCLEOTIDE SEQUENCE</scope>
    <source>
        <strain evidence="1">JCM 3091</strain>
    </source>
</reference>
<name>A0A8J3BL38_9ACTN</name>
<dbReference type="RefSeq" id="WP_189112694.1">
    <property type="nucleotide sequence ID" value="NZ_BMQC01000002.1"/>
</dbReference>
<comment type="caution">
    <text evidence="1">The sequence shown here is derived from an EMBL/GenBank/DDBJ whole genome shotgun (WGS) entry which is preliminary data.</text>
</comment>
<dbReference type="Gene3D" id="3.30.70.2970">
    <property type="entry name" value="Protein of unknown function (DUF541), domain 2"/>
    <property type="match status" value="1"/>
</dbReference>
<dbReference type="InterPro" id="IPR052022">
    <property type="entry name" value="26kDa_periplasmic_antigen"/>
</dbReference>
<evidence type="ECO:0000313" key="1">
    <source>
        <dbReference type="EMBL" id="GGK16859.1"/>
    </source>
</evidence>
<sequence length="210" mass="22184">MSETPIVAVRGEASVEADPELAKLSVTVTTRADTRESALQTLHTRTADVRAELDRHGAAIERRESSALQVHPELTKDNQRVAAYVASLGTTVTVTDFAALGDLLVALGRIEHAAVYGPWWELRPHSPIAGAARRAAVDDAVVRAREYAAAVGAQLDQLLSISDSGLTAGGYGGGTRMALAEISAPELEPARQTVSASVEMRFTMTAPTVV</sequence>
<dbReference type="InterPro" id="IPR007497">
    <property type="entry name" value="SIMPL/DUF541"/>
</dbReference>
<gene>
    <name evidence="1" type="ORF">GCM10010124_06780</name>
</gene>
<dbReference type="EMBL" id="BMQC01000002">
    <property type="protein sequence ID" value="GGK16859.1"/>
    <property type="molecule type" value="Genomic_DNA"/>
</dbReference>
<dbReference type="AlphaFoldDB" id="A0A8J3BL38"/>
<dbReference type="PANTHER" id="PTHR34387">
    <property type="entry name" value="SLR1258 PROTEIN"/>
    <property type="match status" value="1"/>
</dbReference>
<proteinExistence type="predicted"/>
<keyword evidence="2" id="KW-1185">Reference proteome</keyword>
<dbReference type="Gene3D" id="3.30.110.170">
    <property type="entry name" value="Protein of unknown function (DUF541), domain 1"/>
    <property type="match status" value="1"/>
</dbReference>
<protein>
    <recommendedName>
        <fullName evidence="3">SIMPL domain-containing protein</fullName>
    </recommendedName>
</protein>
<dbReference type="PANTHER" id="PTHR34387:SF1">
    <property type="entry name" value="PERIPLASMIC IMMUNOGENIC PROTEIN"/>
    <property type="match status" value="1"/>
</dbReference>
<accession>A0A8J3BL38</accession>
<dbReference type="GO" id="GO:0006974">
    <property type="term" value="P:DNA damage response"/>
    <property type="evidence" value="ECO:0007669"/>
    <property type="project" value="TreeGrafter"/>
</dbReference>
<evidence type="ECO:0000313" key="2">
    <source>
        <dbReference type="Proteomes" id="UP000662200"/>
    </source>
</evidence>
<organism evidence="1 2">
    <name type="scientific">Pilimelia terevasa</name>
    <dbReference type="NCBI Taxonomy" id="53372"/>
    <lineage>
        <taxon>Bacteria</taxon>
        <taxon>Bacillati</taxon>
        <taxon>Actinomycetota</taxon>
        <taxon>Actinomycetes</taxon>
        <taxon>Micromonosporales</taxon>
        <taxon>Micromonosporaceae</taxon>
        <taxon>Pilimelia</taxon>
    </lineage>
</organism>
<dbReference type="Pfam" id="PF04402">
    <property type="entry name" value="SIMPL"/>
    <property type="match status" value="1"/>
</dbReference>
<evidence type="ECO:0008006" key="3">
    <source>
        <dbReference type="Google" id="ProtNLM"/>
    </source>
</evidence>
<reference evidence="1" key="1">
    <citation type="journal article" date="2014" name="Int. J. Syst. Evol. Microbiol.">
        <title>Complete genome sequence of Corynebacterium casei LMG S-19264T (=DSM 44701T), isolated from a smear-ripened cheese.</title>
        <authorList>
            <consortium name="US DOE Joint Genome Institute (JGI-PGF)"/>
            <person name="Walter F."/>
            <person name="Albersmeier A."/>
            <person name="Kalinowski J."/>
            <person name="Ruckert C."/>
        </authorList>
    </citation>
    <scope>NUCLEOTIDE SEQUENCE</scope>
    <source>
        <strain evidence="1">JCM 3091</strain>
    </source>
</reference>
<dbReference type="Proteomes" id="UP000662200">
    <property type="component" value="Unassembled WGS sequence"/>
</dbReference>